<feature type="compositionally biased region" description="Pro residues" evidence="1">
    <location>
        <begin position="53"/>
        <end position="65"/>
    </location>
</feature>
<dbReference type="AlphaFoldDB" id="A0A6A4SXL3"/>
<protein>
    <submittedName>
        <fullName evidence="2">Uncharacterized protein</fullName>
    </submittedName>
</protein>
<feature type="region of interest" description="Disordered" evidence="1">
    <location>
        <begin position="118"/>
        <end position="137"/>
    </location>
</feature>
<feature type="compositionally biased region" description="Polar residues" evidence="1">
    <location>
        <begin position="125"/>
        <end position="137"/>
    </location>
</feature>
<dbReference type="Proteomes" id="UP000438429">
    <property type="component" value="Unassembled WGS sequence"/>
</dbReference>
<gene>
    <name evidence="2" type="ORF">F2P81_009742</name>
</gene>
<evidence type="ECO:0000313" key="2">
    <source>
        <dbReference type="EMBL" id="KAF0036868.1"/>
    </source>
</evidence>
<proteinExistence type="predicted"/>
<name>A0A6A4SXL3_SCOMX</name>
<feature type="region of interest" description="Disordered" evidence="1">
    <location>
        <begin position="43"/>
        <end position="72"/>
    </location>
</feature>
<comment type="caution">
    <text evidence="2">The sequence shown here is derived from an EMBL/GenBank/DDBJ whole genome shotgun (WGS) entry which is preliminary data.</text>
</comment>
<evidence type="ECO:0000313" key="3">
    <source>
        <dbReference type="Proteomes" id="UP000438429"/>
    </source>
</evidence>
<accession>A0A6A4SXL3</accession>
<reference evidence="2 3" key="1">
    <citation type="submission" date="2019-06" db="EMBL/GenBank/DDBJ databases">
        <title>Draft genomes of female and male turbot (Scophthalmus maximus).</title>
        <authorList>
            <person name="Xu H."/>
            <person name="Xu X.-W."/>
            <person name="Shao C."/>
            <person name="Chen S."/>
        </authorList>
    </citation>
    <scope>NUCLEOTIDE SEQUENCE [LARGE SCALE GENOMIC DNA]</scope>
    <source>
        <strain evidence="2">Ysfricsl-2016a</strain>
        <tissue evidence="2">Blood</tissue>
    </source>
</reference>
<organism evidence="2 3">
    <name type="scientific">Scophthalmus maximus</name>
    <name type="common">Turbot</name>
    <name type="synonym">Psetta maxima</name>
    <dbReference type="NCBI Taxonomy" id="52904"/>
    <lineage>
        <taxon>Eukaryota</taxon>
        <taxon>Metazoa</taxon>
        <taxon>Chordata</taxon>
        <taxon>Craniata</taxon>
        <taxon>Vertebrata</taxon>
        <taxon>Euteleostomi</taxon>
        <taxon>Actinopterygii</taxon>
        <taxon>Neopterygii</taxon>
        <taxon>Teleostei</taxon>
        <taxon>Neoteleostei</taxon>
        <taxon>Acanthomorphata</taxon>
        <taxon>Carangaria</taxon>
        <taxon>Pleuronectiformes</taxon>
        <taxon>Pleuronectoidei</taxon>
        <taxon>Scophthalmidae</taxon>
        <taxon>Scophthalmus</taxon>
    </lineage>
</organism>
<evidence type="ECO:0000256" key="1">
    <source>
        <dbReference type="SAM" id="MobiDB-lite"/>
    </source>
</evidence>
<sequence>MAKAEFPTALERSATQEVSRFVLSKQKLVLSFSFVCRSEASWIQSTGPDRDPPSPAETPPPPGSSAPPSRLPLLVSGCQLERLHQSARSAAGGSDPPTWPTAAGLALNCSVFLQLSTEASDSDPSKQTVTPLTRSKL</sequence>
<dbReference type="EMBL" id="VEVO01000009">
    <property type="protein sequence ID" value="KAF0036868.1"/>
    <property type="molecule type" value="Genomic_DNA"/>
</dbReference>